<dbReference type="Gene3D" id="3.40.50.300">
    <property type="entry name" value="P-loop containing nucleotide triphosphate hydrolases"/>
    <property type="match status" value="1"/>
</dbReference>
<dbReference type="InterPro" id="IPR029492">
    <property type="entry name" value="DUF4435"/>
</dbReference>
<comment type="caution">
    <text evidence="3">The sequence shown here is derived from an EMBL/GenBank/DDBJ whole genome shotgun (WGS) entry which is preliminary data.</text>
</comment>
<dbReference type="EMBL" id="JACOPD010000008">
    <property type="protein sequence ID" value="MBC5681463.1"/>
    <property type="molecule type" value="Genomic_DNA"/>
</dbReference>
<evidence type="ECO:0000313" key="3">
    <source>
        <dbReference type="EMBL" id="MBC5681463.1"/>
    </source>
</evidence>
<feature type="domain" description="ATPase AAA-type core" evidence="1">
    <location>
        <begin position="182"/>
        <end position="241"/>
    </location>
</feature>
<evidence type="ECO:0000259" key="2">
    <source>
        <dbReference type="Pfam" id="PF14491"/>
    </source>
</evidence>
<accession>A0ABR7G203</accession>
<dbReference type="Proteomes" id="UP000628463">
    <property type="component" value="Unassembled WGS sequence"/>
</dbReference>
<dbReference type="InterPro" id="IPR003959">
    <property type="entry name" value="ATPase_AAA_core"/>
</dbReference>
<reference evidence="3 4" key="1">
    <citation type="submission" date="2020-08" db="EMBL/GenBank/DDBJ databases">
        <title>Genome public.</title>
        <authorList>
            <person name="Liu C."/>
            <person name="Sun Q."/>
        </authorList>
    </citation>
    <scope>NUCLEOTIDE SEQUENCE [LARGE SCALE GENOMIC DNA]</scope>
    <source>
        <strain evidence="3 4">NSJ-43</strain>
    </source>
</reference>
<dbReference type="SUPFAM" id="SSF52540">
    <property type="entry name" value="P-loop containing nucleoside triphosphate hydrolases"/>
    <property type="match status" value="1"/>
</dbReference>
<dbReference type="RefSeq" id="WP_186837226.1">
    <property type="nucleotide sequence ID" value="NZ_JACOPD010000008.1"/>
</dbReference>
<dbReference type="PANTHER" id="PTHR32182:SF22">
    <property type="entry name" value="ATP-DEPENDENT ENDONUCLEASE, OLD FAMILY-RELATED"/>
    <property type="match status" value="1"/>
</dbReference>
<gene>
    <name evidence="3" type="ORF">H8S01_10905</name>
</gene>
<evidence type="ECO:0000313" key="4">
    <source>
        <dbReference type="Proteomes" id="UP000628463"/>
    </source>
</evidence>
<sequence length="536" mass="62315">MKIRIPDINDNESFIEGKQSIVLLGANGAGKTRMSVWIDENNPELNVHRISAQKSLDMPEYVSPTELKKAEDRFLYGTTDDNRIWLEKDGKRYSRWGNNPETHMLNDYQPLMEFLMTENFEKSIEYREKHKEGNQEFDNETKLEKIKKIWEKVITHRRLQISAGKIEVESVDGNSDKYNGNAMSDGERAIFHYIAEVVSAKDNSLIIIDEPENHLHNSILERLWNEIEAERQDCVYLYITHNLDFARTRNNTQIVWIKNMIDKQKWDYELLNSNDFSDDLLLEILGNRHGVLFVEGTPDKSIDRKLYSRLFPKYNIIPLEGCASVIQATKAYNKLPMLHYKTIKGIVDRDRRTEGEINSLLQDKIYVPSVAEIENLFLIPQVIELVARKQSIENVDVLLEQTKEKTIEFLKLHLEEQALLFTKKRCQNTINNVCNQSTQTIDDYKTSLDEIVDKVKPQEEYSKACKQLQKIVDDKDYLASLRVINNKGLLPFTNVSNAFGWKKQNYIDYVIRLLGIQDGTSEELCNIFGNYVTLGD</sequence>
<dbReference type="PANTHER" id="PTHR32182">
    <property type="entry name" value="DNA REPLICATION AND REPAIR PROTEIN RECF"/>
    <property type="match status" value="1"/>
</dbReference>
<evidence type="ECO:0000259" key="1">
    <source>
        <dbReference type="Pfam" id="PF13304"/>
    </source>
</evidence>
<dbReference type="Pfam" id="PF14491">
    <property type="entry name" value="DUF4435"/>
    <property type="match status" value="1"/>
</dbReference>
<proteinExistence type="predicted"/>
<name>A0ABR7G203_9FIRM</name>
<keyword evidence="4" id="KW-1185">Reference proteome</keyword>
<dbReference type="InterPro" id="IPR027417">
    <property type="entry name" value="P-loop_NTPase"/>
</dbReference>
<feature type="domain" description="DUF4435" evidence="2">
    <location>
        <begin position="291"/>
        <end position="453"/>
    </location>
</feature>
<organism evidence="3 4">
    <name type="scientific">Lachnospira hominis</name>
    <name type="common">ex Liu et al. 2021</name>
    <dbReference type="NCBI Taxonomy" id="2763051"/>
    <lineage>
        <taxon>Bacteria</taxon>
        <taxon>Bacillati</taxon>
        <taxon>Bacillota</taxon>
        <taxon>Clostridia</taxon>
        <taxon>Lachnospirales</taxon>
        <taxon>Lachnospiraceae</taxon>
        <taxon>Lachnospira</taxon>
    </lineage>
</organism>
<dbReference type="Pfam" id="PF13304">
    <property type="entry name" value="AAA_21"/>
    <property type="match status" value="1"/>
</dbReference>
<protein>
    <submittedName>
        <fullName evidence="3">DUF4435 domain-containing protein</fullName>
    </submittedName>
</protein>